<evidence type="ECO:0000256" key="8">
    <source>
        <dbReference type="ARBA" id="ARBA00023136"/>
    </source>
</evidence>
<keyword evidence="3" id="KW-0812">Transmembrane</keyword>
<name>A0A814PIN9_9BILA</name>
<evidence type="ECO:0000313" key="14">
    <source>
        <dbReference type="EMBL" id="CAF3870780.1"/>
    </source>
</evidence>
<dbReference type="GO" id="GO:0006487">
    <property type="term" value="P:protein N-linked glycosylation"/>
    <property type="evidence" value="ECO:0007669"/>
    <property type="project" value="TreeGrafter"/>
</dbReference>
<feature type="domain" description="Glycosyl hydrolase family 63 C-terminal" evidence="12">
    <location>
        <begin position="9"/>
        <end position="427"/>
    </location>
</feature>
<evidence type="ECO:0000313" key="13">
    <source>
        <dbReference type="EMBL" id="CAF1106099.1"/>
    </source>
</evidence>
<reference evidence="13" key="1">
    <citation type="submission" date="2021-02" db="EMBL/GenBank/DDBJ databases">
        <authorList>
            <person name="Nowell W R."/>
        </authorList>
    </citation>
    <scope>NUCLEOTIDE SEQUENCE</scope>
</reference>
<dbReference type="AlphaFoldDB" id="A0A814PIN9"/>
<organism evidence="13 15">
    <name type="scientific">Didymodactylos carnosus</name>
    <dbReference type="NCBI Taxonomy" id="1234261"/>
    <lineage>
        <taxon>Eukaryota</taxon>
        <taxon>Metazoa</taxon>
        <taxon>Spiralia</taxon>
        <taxon>Gnathifera</taxon>
        <taxon>Rotifera</taxon>
        <taxon>Eurotatoria</taxon>
        <taxon>Bdelloidea</taxon>
        <taxon>Philodinida</taxon>
        <taxon>Philodinidae</taxon>
        <taxon>Didymodactylos</taxon>
    </lineage>
</organism>
<dbReference type="EMBL" id="CAJOBC010005642">
    <property type="protein sequence ID" value="CAF3870780.1"/>
    <property type="molecule type" value="Genomic_DNA"/>
</dbReference>
<comment type="subcellular location">
    <subcellularLocation>
        <location evidence="1">Endoplasmic reticulum membrane</location>
        <topology evidence="1">Single-pass type II membrane protein</topology>
    </subcellularLocation>
</comment>
<dbReference type="InterPro" id="IPR008928">
    <property type="entry name" value="6-hairpin_glycosidase_sf"/>
</dbReference>
<dbReference type="Proteomes" id="UP000663829">
    <property type="component" value="Unassembled WGS sequence"/>
</dbReference>
<keyword evidence="7" id="KW-1133">Transmembrane helix</keyword>
<keyword evidence="6" id="KW-0735">Signal-anchor</keyword>
<dbReference type="SUPFAM" id="SSF48208">
    <property type="entry name" value="Six-hairpin glycosidases"/>
    <property type="match status" value="1"/>
</dbReference>
<evidence type="ECO:0000313" key="15">
    <source>
        <dbReference type="Proteomes" id="UP000663829"/>
    </source>
</evidence>
<keyword evidence="5" id="KW-0256">Endoplasmic reticulum</keyword>
<keyword evidence="4" id="KW-0378">Hydrolase</keyword>
<keyword evidence="15" id="KW-1185">Reference proteome</keyword>
<dbReference type="InterPro" id="IPR031335">
    <property type="entry name" value="Glyco_hydro_63_C"/>
</dbReference>
<evidence type="ECO:0000256" key="10">
    <source>
        <dbReference type="ARBA" id="ARBA00023295"/>
    </source>
</evidence>
<evidence type="ECO:0000256" key="9">
    <source>
        <dbReference type="ARBA" id="ARBA00023180"/>
    </source>
</evidence>
<protein>
    <recommendedName>
        <fullName evidence="11">mannosyl-oligosaccharide glucosidase</fullName>
        <ecNumber evidence="11">3.2.1.106</ecNumber>
    </recommendedName>
</protein>
<dbReference type="EC" id="3.2.1.106" evidence="11"/>
<dbReference type="GO" id="GO:0009311">
    <property type="term" value="P:oligosaccharide metabolic process"/>
    <property type="evidence" value="ECO:0007669"/>
    <property type="project" value="InterPro"/>
</dbReference>
<comment type="caution">
    <text evidence="13">The sequence shown here is derived from an EMBL/GenBank/DDBJ whole genome shotgun (WGS) entry which is preliminary data.</text>
</comment>
<dbReference type="OrthoDB" id="410058at2759"/>
<dbReference type="EMBL" id="CAJNOQ010005642">
    <property type="protein sequence ID" value="CAF1106099.1"/>
    <property type="molecule type" value="Genomic_DNA"/>
</dbReference>
<evidence type="ECO:0000256" key="1">
    <source>
        <dbReference type="ARBA" id="ARBA00004648"/>
    </source>
</evidence>
<dbReference type="PANTHER" id="PTHR10412:SF11">
    <property type="entry name" value="MANNOSYL-OLIGOSACCHARIDE GLUCOSIDASE"/>
    <property type="match status" value="1"/>
</dbReference>
<accession>A0A814PIN9</accession>
<feature type="non-terminal residue" evidence="13">
    <location>
        <position position="885"/>
    </location>
</feature>
<evidence type="ECO:0000256" key="6">
    <source>
        <dbReference type="ARBA" id="ARBA00022968"/>
    </source>
</evidence>
<sequence>QSLVAHPNQKVPDDYWLSNLYTAVPSRSFFPRGFLWDEGFHNLLIARWNKNITYDILSHWLDMLNDNGWIPREMILGHEARARVPKEFIIQYSTNANPPTFFLTIDYLLKTNFNFINNYDTNKFRIFIQRLEKWYKWYNRTQIGQLPFTYRWRGRNSSSIYELNPKTLTSGLDDYPRSSHPTDNERHLDLRCWMMLASNVIGKLYQKLNNKRDETNIYIDYAQLLADNERLDQQHWSEQDGMYADYGLHTDYVHLQRVTIPTKQNQQHQQQETHMIRQITRQSDLTYKFVKHFGYVSLFPLMTKILKPNSLKLDKLLTDLTNPTLLWTSFGLRSLAQTSTLYNMRNTEHDPPYWRGSIWINMNYMVLNSLNYYSKTSGPYQEKAKTIYQQLRTNLLTNMYRVYEKTGFVWEQYNEKTGNGHGVHPFTDTDNYQFIACPVLLLTEMNNNSIFSTLISDRLYSFHEKYNGCSSNTLLYLFCTFYELFDEQFSSLMDDTQTNSILESLEQLINDTSIIAQENFRQRLFASQICIKNVAYVNDIILRICRYQQIYSDSLFDVYKYFVIQQNVNNLSTLSDLFDSLNHVTIVEHSQEKCYILTGGIALPQLSTQHLQIDIKNELNRTILIDGCLSEDYSHLGYEMKMKLKQKIIMDEILSSKKSWLNLIESIIKQYNITLILCSSTIDLKLKERTCSYLKTIENIPIRILKLLSSTSLLTYLTDLDDENTNIIQTRLIQSEKINSIYLISNENEKSKLFVNIIQCVPFEKLIYIQSERFKHCLARFKQILKVNCFVNGSSKFEEKIYEYWYKFRKNNQQINSIEYKLAIQYYLDCLDFYIKYIKSLPFYVPSIIDDFYSKMDAWKICIQLLKIIIKIDYVAKTDHINYDI</sequence>
<dbReference type="InterPro" id="IPR012341">
    <property type="entry name" value="6hp_glycosidase-like_sf"/>
</dbReference>
<comment type="similarity">
    <text evidence="2">Belongs to the glycosyl hydrolase 63 family.</text>
</comment>
<evidence type="ECO:0000256" key="5">
    <source>
        <dbReference type="ARBA" id="ARBA00022824"/>
    </source>
</evidence>
<evidence type="ECO:0000256" key="7">
    <source>
        <dbReference type="ARBA" id="ARBA00022989"/>
    </source>
</evidence>
<dbReference type="GO" id="GO:0005789">
    <property type="term" value="C:endoplasmic reticulum membrane"/>
    <property type="evidence" value="ECO:0007669"/>
    <property type="project" value="UniProtKB-SubCell"/>
</dbReference>
<keyword evidence="9" id="KW-0325">Glycoprotein</keyword>
<dbReference type="Gene3D" id="1.50.10.10">
    <property type="match status" value="1"/>
</dbReference>
<dbReference type="Proteomes" id="UP000681722">
    <property type="component" value="Unassembled WGS sequence"/>
</dbReference>
<dbReference type="InterPro" id="IPR004888">
    <property type="entry name" value="Glycoside_hydrolase_63"/>
</dbReference>
<evidence type="ECO:0000259" key="12">
    <source>
        <dbReference type="Pfam" id="PF03200"/>
    </source>
</evidence>
<dbReference type="GO" id="GO:0004573">
    <property type="term" value="F:Glc3Man9GlcNAc2 oligosaccharide glucosidase activity"/>
    <property type="evidence" value="ECO:0007669"/>
    <property type="project" value="UniProtKB-EC"/>
</dbReference>
<evidence type="ECO:0000256" key="2">
    <source>
        <dbReference type="ARBA" id="ARBA00010833"/>
    </source>
</evidence>
<keyword evidence="8" id="KW-0472">Membrane</keyword>
<dbReference type="Pfam" id="PF03200">
    <property type="entry name" value="Glyco_hydro_63"/>
    <property type="match status" value="1"/>
</dbReference>
<evidence type="ECO:0000256" key="4">
    <source>
        <dbReference type="ARBA" id="ARBA00022801"/>
    </source>
</evidence>
<keyword evidence="10" id="KW-0326">Glycosidase</keyword>
<evidence type="ECO:0000256" key="3">
    <source>
        <dbReference type="ARBA" id="ARBA00022692"/>
    </source>
</evidence>
<proteinExistence type="inferred from homology"/>
<evidence type="ECO:0000256" key="11">
    <source>
        <dbReference type="ARBA" id="ARBA00038888"/>
    </source>
</evidence>
<dbReference type="PANTHER" id="PTHR10412">
    <property type="entry name" value="MANNOSYL-OLIGOSACCHARIDE GLUCOSIDASE"/>
    <property type="match status" value="1"/>
</dbReference>
<gene>
    <name evidence="13" type="ORF">GPM918_LOCUS18996</name>
    <name evidence="14" type="ORF">SRO942_LOCUS18993</name>
</gene>